<dbReference type="GO" id="GO:0004497">
    <property type="term" value="F:monooxygenase activity"/>
    <property type="evidence" value="ECO:0007669"/>
    <property type="project" value="UniProtKB-KW"/>
</dbReference>
<evidence type="ECO:0000256" key="1">
    <source>
        <dbReference type="ARBA" id="ARBA00006313"/>
    </source>
</evidence>
<sequence length="98" mass="10832">MPAEQKTRYVGPIISDQRVAEAVARAIATDNGQAPKFEDRGAYVRIGLPTSCRLTQASLDEELGGELRISAFESVMPSFAGRIKVSDDEIIWYLEETK</sequence>
<name>A0A9E6XZ39_9ACTN</name>
<proteinExistence type="inferred from homology"/>
<comment type="similarity">
    <text evidence="1">Belongs to the TmoD/XamoD family.</text>
</comment>
<evidence type="ECO:0000313" key="3">
    <source>
        <dbReference type="Proteomes" id="UP001162834"/>
    </source>
</evidence>
<reference evidence="2" key="1">
    <citation type="journal article" date="2022" name="Int. J. Syst. Evol. Microbiol.">
        <title>Pseudomonas aegrilactucae sp. nov. and Pseudomonas morbosilactucae sp. nov., pathogens causing bacterial rot of lettuce in Japan.</title>
        <authorList>
            <person name="Sawada H."/>
            <person name="Fujikawa T."/>
            <person name="Satou M."/>
        </authorList>
    </citation>
    <scope>NUCLEOTIDE SEQUENCE</scope>
    <source>
        <strain evidence="2">0166_1</strain>
    </source>
</reference>
<dbReference type="KEGG" id="sbae:DSM104329_03632"/>
<keyword evidence="2" id="KW-0503">Monooxygenase</keyword>
<dbReference type="RefSeq" id="WP_259311272.1">
    <property type="nucleotide sequence ID" value="NZ_CP087164.1"/>
</dbReference>
<dbReference type="InterPro" id="IPR003454">
    <property type="entry name" value="MOase_MmoB_DmpM"/>
</dbReference>
<dbReference type="Gene3D" id="3.90.56.10">
    <property type="entry name" value="Monooxygenase component MmoB/DmpM"/>
    <property type="match status" value="1"/>
</dbReference>
<dbReference type="InterPro" id="IPR036889">
    <property type="entry name" value="mOase_MmoB_DmpM_sf"/>
</dbReference>
<protein>
    <submittedName>
        <fullName evidence="2">Alkene monooxygenase system, effector subunit</fullName>
    </submittedName>
</protein>
<dbReference type="AlphaFoldDB" id="A0A9E6XZ39"/>
<evidence type="ECO:0000313" key="2">
    <source>
        <dbReference type="EMBL" id="UGS37217.1"/>
    </source>
</evidence>
<accession>A0A9E6XZ39</accession>
<dbReference type="Pfam" id="PF02406">
    <property type="entry name" value="MmoB_DmpM"/>
    <property type="match status" value="1"/>
</dbReference>
<dbReference type="SUPFAM" id="SSF56029">
    <property type="entry name" value="Monooxygenase (hydroxylase) regulatory protein"/>
    <property type="match status" value="1"/>
</dbReference>
<gene>
    <name evidence="2" type="primary">xamoD</name>
    <name evidence="2" type="ORF">DSM104329_03632</name>
</gene>
<keyword evidence="2" id="KW-0560">Oxidoreductase</keyword>
<keyword evidence="3" id="KW-1185">Reference proteome</keyword>
<dbReference type="Proteomes" id="UP001162834">
    <property type="component" value="Chromosome"/>
</dbReference>
<organism evidence="2 3">
    <name type="scientific">Capillimicrobium parvum</name>
    <dbReference type="NCBI Taxonomy" id="2884022"/>
    <lineage>
        <taxon>Bacteria</taxon>
        <taxon>Bacillati</taxon>
        <taxon>Actinomycetota</taxon>
        <taxon>Thermoleophilia</taxon>
        <taxon>Solirubrobacterales</taxon>
        <taxon>Capillimicrobiaceae</taxon>
        <taxon>Capillimicrobium</taxon>
    </lineage>
</organism>
<dbReference type="EMBL" id="CP087164">
    <property type="protein sequence ID" value="UGS37217.1"/>
    <property type="molecule type" value="Genomic_DNA"/>
</dbReference>